<evidence type="ECO:0000256" key="1">
    <source>
        <dbReference type="ARBA" id="ARBA00004141"/>
    </source>
</evidence>
<dbReference type="GO" id="GO:0000271">
    <property type="term" value="P:polysaccharide biosynthetic process"/>
    <property type="evidence" value="ECO:0007669"/>
    <property type="project" value="InterPro"/>
</dbReference>
<dbReference type="InterPro" id="IPR007267">
    <property type="entry name" value="GtrA_DPMS_TM"/>
</dbReference>
<evidence type="ECO:0000256" key="7">
    <source>
        <dbReference type="SAM" id="Phobius"/>
    </source>
</evidence>
<evidence type="ECO:0000256" key="6">
    <source>
        <dbReference type="SAM" id="MobiDB-lite"/>
    </source>
</evidence>
<feature type="transmembrane region" description="Helical" evidence="7">
    <location>
        <begin position="106"/>
        <end position="126"/>
    </location>
</feature>
<keyword evidence="4 7" id="KW-1133">Transmembrane helix</keyword>
<comment type="caution">
    <text evidence="9">The sequence shown here is derived from an EMBL/GenBank/DDBJ whole genome shotgun (WGS) entry which is preliminary data.</text>
</comment>
<dbReference type="OrthoDB" id="9807815at2"/>
<sequence length="195" mass="21086">MRFLAVGGTCFVLTVLLNFAFKWTILSGNPTTSMIAATTIASFASYLLNKKWTFSEQGKHRSSVEMVLFALVCGIGILLNSAPVYISRYVIGLETPAYSLLVQETADFVAGPVIGTAIAMIFRWWAMDRFVFPAVRKVVVAQPSGVDAEGQQSYVATVTPLNTGEIKAQPGKRATYPPTRSLPVVQGSGEDRLSA</sequence>
<evidence type="ECO:0000256" key="4">
    <source>
        <dbReference type="ARBA" id="ARBA00022989"/>
    </source>
</evidence>
<dbReference type="RefSeq" id="WP_158032523.1">
    <property type="nucleotide sequence ID" value="NZ_ML708610.1"/>
</dbReference>
<evidence type="ECO:0000259" key="8">
    <source>
        <dbReference type="Pfam" id="PF04138"/>
    </source>
</evidence>
<reference evidence="9 10" key="1">
    <citation type="submission" date="2019-05" db="EMBL/GenBank/DDBJ databases">
        <title>Kocuria coralli sp. nov., a novel actinobacterium isolated from coral reef seawater.</title>
        <authorList>
            <person name="Li J."/>
        </authorList>
    </citation>
    <scope>NUCLEOTIDE SEQUENCE [LARGE SCALE GENOMIC DNA]</scope>
    <source>
        <strain evidence="9 10">SCSIO 13007</strain>
    </source>
</reference>
<keyword evidence="10" id="KW-1185">Reference proteome</keyword>
<evidence type="ECO:0000256" key="5">
    <source>
        <dbReference type="ARBA" id="ARBA00023136"/>
    </source>
</evidence>
<feature type="transmembrane region" description="Helical" evidence="7">
    <location>
        <begin position="32"/>
        <end position="48"/>
    </location>
</feature>
<evidence type="ECO:0000256" key="3">
    <source>
        <dbReference type="ARBA" id="ARBA00022692"/>
    </source>
</evidence>
<protein>
    <submittedName>
        <fullName evidence="9">GtrA family protein</fullName>
    </submittedName>
</protein>
<dbReference type="PANTHER" id="PTHR38459:SF1">
    <property type="entry name" value="PROPHAGE BACTOPRENOL-LINKED GLUCOSE TRANSLOCASE HOMOLOG"/>
    <property type="match status" value="1"/>
</dbReference>
<feature type="transmembrane region" description="Helical" evidence="7">
    <location>
        <begin position="68"/>
        <end position="86"/>
    </location>
</feature>
<dbReference type="PANTHER" id="PTHR38459">
    <property type="entry name" value="PROPHAGE BACTOPRENOL-LINKED GLUCOSE TRANSLOCASE HOMOLOG"/>
    <property type="match status" value="1"/>
</dbReference>
<feature type="region of interest" description="Disordered" evidence="6">
    <location>
        <begin position="167"/>
        <end position="195"/>
    </location>
</feature>
<dbReference type="EMBL" id="SZWF01000001">
    <property type="protein sequence ID" value="KAA9395718.1"/>
    <property type="molecule type" value="Genomic_DNA"/>
</dbReference>
<dbReference type="InterPro" id="IPR051401">
    <property type="entry name" value="GtrA_CellWall_Glycosyl"/>
</dbReference>
<dbReference type="Pfam" id="PF04138">
    <property type="entry name" value="GtrA_DPMS_TM"/>
    <property type="match status" value="1"/>
</dbReference>
<evidence type="ECO:0000256" key="2">
    <source>
        <dbReference type="ARBA" id="ARBA00009399"/>
    </source>
</evidence>
<dbReference type="AlphaFoldDB" id="A0A5J5L2E0"/>
<comment type="subcellular location">
    <subcellularLocation>
        <location evidence="1">Membrane</location>
        <topology evidence="1">Multi-pass membrane protein</topology>
    </subcellularLocation>
</comment>
<organism evidence="9 10">
    <name type="scientific">Kocuria coralli</name>
    <dbReference type="NCBI Taxonomy" id="1461025"/>
    <lineage>
        <taxon>Bacteria</taxon>
        <taxon>Bacillati</taxon>
        <taxon>Actinomycetota</taxon>
        <taxon>Actinomycetes</taxon>
        <taxon>Micrococcales</taxon>
        <taxon>Micrococcaceae</taxon>
        <taxon>Kocuria</taxon>
    </lineage>
</organism>
<dbReference type="Proteomes" id="UP000325957">
    <property type="component" value="Unassembled WGS sequence"/>
</dbReference>
<feature type="domain" description="GtrA/DPMS transmembrane" evidence="8">
    <location>
        <begin position="2"/>
        <end position="132"/>
    </location>
</feature>
<accession>A0A5J5L2E0</accession>
<gene>
    <name evidence="9" type="ORF">FCK90_01590</name>
</gene>
<comment type="similarity">
    <text evidence="2">Belongs to the GtrA family.</text>
</comment>
<keyword evidence="5 7" id="KW-0472">Membrane</keyword>
<evidence type="ECO:0000313" key="10">
    <source>
        <dbReference type="Proteomes" id="UP000325957"/>
    </source>
</evidence>
<name>A0A5J5L2E0_9MICC</name>
<evidence type="ECO:0000313" key="9">
    <source>
        <dbReference type="EMBL" id="KAA9395718.1"/>
    </source>
</evidence>
<dbReference type="GO" id="GO:0005886">
    <property type="term" value="C:plasma membrane"/>
    <property type="evidence" value="ECO:0007669"/>
    <property type="project" value="TreeGrafter"/>
</dbReference>
<keyword evidence="3 7" id="KW-0812">Transmembrane</keyword>
<proteinExistence type="inferred from homology"/>